<evidence type="ECO:0000256" key="3">
    <source>
        <dbReference type="ARBA" id="ARBA00022840"/>
    </source>
</evidence>
<evidence type="ECO:0000256" key="1">
    <source>
        <dbReference type="ARBA" id="ARBA00022448"/>
    </source>
</evidence>
<feature type="domain" description="ABC transporter" evidence="4">
    <location>
        <begin position="21"/>
        <end position="253"/>
    </location>
</feature>
<evidence type="ECO:0000259" key="4">
    <source>
        <dbReference type="PROSITE" id="PS50893"/>
    </source>
</evidence>
<dbReference type="InterPro" id="IPR017871">
    <property type="entry name" value="ABC_transporter-like_CS"/>
</dbReference>
<organism evidence="5 6">
    <name type="scientific">Quadrisphaera granulorum</name>
    <dbReference type="NCBI Taxonomy" id="317664"/>
    <lineage>
        <taxon>Bacteria</taxon>
        <taxon>Bacillati</taxon>
        <taxon>Actinomycetota</taxon>
        <taxon>Actinomycetes</taxon>
        <taxon>Kineosporiales</taxon>
        <taxon>Kineosporiaceae</taxon>
        <taxon>Quadrisphaera</taxon>
    </lineage>
</organism>
<evidence type="ECO:0000313" key="6">
    <source>
        <dbReference type="Proteomes" id="UP000245469"/>
    </source>
</evidence>
<dbReference type="GO" id="GO:0016887">
    <property type="term" value="F:ATP hydrolysis activity"/>
    <property type="evidence" value="ECO:0007669"/>
    <property type="project" value="InterPro"/>
</dbReference>
<reference evidence="5 6" key="1">
    <citation type="submission" date="2018-03" db="EMBL/GenBank/DDBJ databases">
        <title>Genomic Encyclopedia of Archaeal and Bacterial Type Strains, Phase II (KMG-II): from individual species to whole genera.</title>
        <authorList>
            <person name="Goeker M."/>
        </authorList>
    </citation>
    <scope>NUCLEOTIDE SEQUENCE [LARGE SCALE GENOMIC DNA]</scope>
    <source>
        <strain evidence="5 6">DSM 44889</strain>
    </source>
</reference>
<accession>A0A316A476</accession>
<dbReference type="RefSeq" id="WP_211319578.1">
    <property type="nucleotide sequence ID" value="NZ_QGDQ01000018.1"/>
</dbReference>
<dbReference type="CDD" id="cd03235">
    <property type="entry name" value="ABC_Metallic_Cations"/>
    <property type="match status" value="1"/>
</dbReference>
<proteinExistence type="predicted"/>
<evidence type="ECO:0000313" key="5">
    <source>
        <dbReference type="EMBL" id="PWJ52691.1"/>
    </source>
</evidence>
<dbReference type="InterPro" id="IPR027417">
    <property type="entry name" value="P-loop_NTPase"/>
</dbReference>
<dbReference type="AlphaFoldDB" id="A0A316A476"/>
<dbReference type="InterPro" id="IPR003439">
    <property type="entry name" value="ABC_transporter-like_ATP-bd"/>
</dbReference>
<dbReference type="Proteomes" id="UP000245469">
    <property type="component" value="Unassembled WGS sequence"/>
</dbReference>
<dbReference type="PROSITE" id="PS00211">
    <property type="entry name" value="ABC_TRANSPORTER_1"/>
    <property type="match status" value="1"/>
</dbReference>
<dbReference type="PROSITE" id="PS50893">
    <property type="entry name" value="ABC_TRANSPORTER_2"/>
    <property type="match status" value="1"/>
</dbReference>
<dbReference type="SMART" id="SM00382">
    <property type="entry name" value="AAA"/>
    <property type="match status" value="1"/>
</dbReference>
<dbReference type="InterPro" id="IPR050153">
    <property type="entry name" value="Metal_Ion_Import_ABC"/>
</dbReference>
<protein>
    <submittedName>
        <fullName evidence="5">Zinc/manganese transport system ATP-binding protein</fullName>
    </submittedName>
</protein>
<dbReference type="EMBL" id="QGDQ01000018">
    <property type="protein sequence ID" value="PWJ52691.1"/>
    <property type="molecule type" value="Genomic_DNA"/>
</dbReference>
<keyword evidence="2" id="KW-0547">Nucleotide-binding</keyword>
<comment type="caution">
    <text evidence="5">The sequence shown here is derived from an EMBL/GenBank/DDBJ whole genome shotgun (WGS) entry which is preliminary data.</text>
</comment>
<dbReference type="GO" id="GO:0005524">
    <property type="term" value="F:ATP binding"/>
    <property type="evidence" value="ECO:0007669"/>
    <property type="project" value="UniProtKB-KW"/>
</dbReference>
<gene>
    <name evidence="5" type="ORF">BXY45_11862</name>
</gene>
<name>A0A316A476_9ACTN</name>
<sequence>MSTADSADHADSAAPAGTPALSLRGAALSYGTHEVWSDLDLDVHPGELVAVLGPNGSGKTSLVRAVLGQQPLTRGRLEVRGRRPRAGSPEIGYVPQQRLIDPMTPLRARDLVRQGLDGHRWGVPLPSRRMRTRVDELLAAVGASAYGDVPVGLLSGGEQQRVRIAQAVATDPALLLCDEPLLSLDLAHQREVVGVIDARRRAGTAVLFVTHEINPVLDVVDKVLYLAPAGHRVGTPEEVLTTESLSQLYGTRVEVLHHGGRVLIAATGAHLDHDCHPAGLLEAEGAA</sequence>
<dbReference type="Gene3D" id="3.40.50.300">
    <property type="entry name" value="P-loop containing nucleotide triphosphate hydrolases"/>
    <property type="match status" value="1"/>
</dbReference>
<keyword evidence="3 5" id="KW-0067">ATP-binding</keyword>
<keyword evidence="6" id="KW-1185">Reference proteome</keyword>
<dbReference type="InterPro" id="IPR003593">
    <property type="entry name" value="AAA+_ATPase"/>
</dbReference>
<evidence type="ECO:0000256" key="2">
    <source>
        <dbReference type="ARBA" id="ARBA00022741"/>
    </source>
</evidence>
<dbReference type="SUPFAM" id="SSF52540">
    <property type="entry name" value="P-loop containing nucleoside triphosphate hydrolases"/>
    <property type="match status" value="1"/>
</dbReference>
<dbReference type="Pfam" id="PF00005">
    <property type="entry name" value="ABC_tran"/>
    <property type="match status" value="1"/>
</dbReference>
<keyword evidence="1" id="KW-0813">Transport</keyword>
<dbReference type="PANTHER" id="PTHR42734">
    <property type="entry name" value="METAL TRANSPORT SYSTEM ATP-BINDING PROTEIN TM_0124-RELATED"/>
    <property type="match status" value="1"/>
</dbReference>